<evidence type="ECO:0000313" key="1">
    <source>
        <dbReference type="EMBL" id="JAH74257.1"/>
    </source>
</evidence>
<reference evidence="1" key="1">
    <citation type="submission" date="2014-11" db="EMBL/GenBank/DDBJ databases">
        <authorList>
            <person name="Amaro Gonzalez C."/>
        </authorList>
    </citation>
    <scope>NUCLEOTIDE SEQUENCE</scope>
</reference>
<proteinExistence type="predicted"/>
<reference evidence="1" key="2">
    <citation type="journal article" date="2015" name="Fish Shellfish Immunol.">
        <title>Early steps in the European eel (Anguilla anguilla)-Vibrio vulnificus interaction in the gills: Role of the RtxA13 toxin.</title>
        <authorList>
            <person name="Callol A."/>
            <person name="Pajuelo D."/>
            <person name="Ebbesson L."/>
            <person name="Teles M."/>
            <person name="MacKenzie S."/>
            <person name="Amaro C."/>
        </authorList>
    </citation>
    <scope>NUCLEOTIDE SEQUENCE</scope>
</reference>
<protein>
    <submittedName>
        <fullName evidence="1">Uncharacterized protein</fullName>
    </submittedName>
</protein>
<sequence>MRKGRHVTKECFILRVVHLFLLDNG</sequence>
<name>A0A0E9V8A6_ANGAN</name>
<accession>A0A0E9V8A6</accession>
<dbReference type="AlphaFoldDB" id="A0A0E9V8A6"/>
<dbReference type="EMBL" id="GBXM01034320">
    <property type="protein sequence ID" value="JAH74257.1"/>
    <property type="molecule type" value="Transcribed_RNA"/>
</dbReference>
<organism evidence="1">
    <name type="scientific">Anguilla anguilla</name>
    <name type="common">European freshwater eel</name>
    <name type="synonym">Muraena anguilla</name>
    <dbReference type="NCBI Taxonomy" id="7936"/>
    <lineage>
        <taxon>Eukaryota</taxon>
        <taxon>Metazoa</taxon>
        <taxon>Chordata</taxon>
        <taxon>Craniata</taxon>
        <taxon>Vertebrata</taxon>
        <taxon>Euteleostomi</taxon>
        <taxon>Actinopterygii</taxon>
        <taxon>Neopterygii</taxon>
        <taxon>Teleostei</taxon>
        <taxon>Anguilliformes</taxon>
        <taxon>Anguillidae</taxon>
        <taxon>Anguilla</taxon>
    </lineage>
</organism>